<keyword evidence="3" id="KW-1185">Reference proteome</keyword>
<dbReference type="AlphaFoldDB" id="A0A1X7HJ28"/>
<evidence type="ECO:0000313" key="3">
    <source>
        <dbReference type="Proteomes" id="UP000192940"/>
    </source>
</evidence>
<feature type="region of interest" description="Disordered" evidence="1">
    <location>
        <begin position="58"/>
        <end position="80"/>
    </location>
</feature>
<dbReference type="Proteomes" id="UP000192940">
    <property type="component" value="Chromosome I"/>
</dbReference>
<sequence length="80" mass="9286">MEFTEFRYILVHLNFAPELDLEEHVSTNYLVHVVNETVNRLDEQLIDATSLVVPSQFTQKAHHRPQNQAGYPRINPPVAF</sequence>
<reference evidence="2 3" key="1">
    <citation type="submission" date="2017-04" db="EMBL/GenBank/DDBJ databases">
        <authorList>
            <person name="Afonso C.L."/>
            <person name="Miller P.J."/>
            <person name="Scott M.A."/>
            <person name="Spackman E."/>
            <person name="Goraichik I."/>
            <person name="Dimitrov K.M."/>
            <person name="Suarez D.L."/>
            <person name="Swayne D.E."/>
        </authorList>
    </citation>
    <scope>NUCLEOTIDE SEQUENCE [LARGE SCALE GENOMIC DNA]</scope>
    <source>
        <strain evidence="2 3">N3/975</strain>
    </source>
</reference>
<name>A0A1X7HJ28_9BACL</name>
<accession>A0A1X7HJ28</accession>
<gene>
    <name evidence="2" type="ORF">SAMN05661091_3774</name>
</gene>
<organism evidence="2 3">
    <name type="scientific">Paenibacillus uliginis N3/975</name>
    <dbReference type="NCBI Taxonomy" id="1313296"/>
    <lineage>
        <taxon>Bacteria</taxon>
        <taxon>Bacillati</taxon>
        <taxon>Bacillota</taxon>
        <taxon>Bacilli</taxon>
        <taxon>Bacillales</taxon>
        <taxon>Paenibacillaceae</taxon>
        <taxon>Paenibacillus</taxon>
    </lineage>
</organism>
<proteinExistence type="predicted"/>
<evidence type="ECO:0000313" key="2">
    <source>
        <dbReference type="EMBL" id="SMF87545.1"/>
    </source>
</evidence>
<evidence type="ECO:0000256" key="1">
    <source>
        <dbReference type="SAM" id="MobiDB-lite"/>
    </source>
</evidence>
<protein>
    <submittedName>
        <fullName evidence="2">Uncharacterized protein</fullName>
    </submittedName>
</protein>
<dbReference type="EMBL" id="LT840184">
    <property type="protein sequence ID" value="SMF87545.1"/>
    <property type="molecule type" value="Genomic_DNA"/>
</dbReference>